<keyword evidence="3 5" id="KW-0808">Transferase</keyword>
<keyword evidence="6" id="KW-1185">Reference proteome</keyword>
<dbReference type="RefSeq" id="WP_120371224.1">
    <property type="nucleotide sequence ID" value="NZ_RAXU01000024.1"/>
</dbReference>
<dbReference type="PANTHER" id="PTHR43619">
    <property type="entry name" value="S-ADENOSYL-L-METHIONINE-DEPENDENT METHYLTRANSFERASE YKTD-RELATED"/>
    <property type="match status" value="1"/>
</dbReference>
<comment type="function">
    <text evidence="4">Exhibits S-adenosyl-L-methionine-dependent methyltransferase activity.</text>
</comment>
<keyword evidence="4" id="KW-0949">S-adenosyl-L-methionine</keyword>
<name>A0A3A8EM47_9GAMM</name>
<accession>A0A3A8EM47</accession>
<gene>
    <name evidence="5" type="ORF">D7V21_14850</name>
</gene>
<reference evidence="5 6" key="1">
    <citation type="submission" date="2018-09" db="EMBL/GenBank/DDBJ databases">
        <title>The draft genome of Acinetobacter spp. strains.</title>
        <authorList>
            <person name="Qin J."/>
            <person name="Feng Y."/>
            <person name="Zong Z."/>
        </authorList>
    </citation>
    <scope>NUCLEOTIDE SEQUENCE [LARGE SCALE GENOMIC DNA]</scope>
    <source>
        <strain evidence="5 6">WCHAc060096</strain>
    </source>
</reference>
<dbReference type="InterPro" id="IPR029063">
    <property type="entry name" value="SAM-dependent_MTases_sf"/>
</dbReference>
<evidence type="ECO:0000256" key="3">
    <source>
        <dbReference type="ARBA" id="ARBA00022679"/>
    </source>
</evidence>
<comment type="similarity">
    <text evidence="1 4">Belongs to the UPF0677 family.</text>
</comment>
<dbReference type="EMBL" id="RAXU01000024">
    <property type="protein sequence ID" value="RKG31034.1"/>
    <property type="molecule type" value="Genomic_DNA"/>
</dbReference>
<dbReference type="GO" id="GO:0008168">
    <property type="term" value="F:methyltransferase activity"/>
    <property type="evidence" value="ECO:0007669"/>
    <property type="project" value="UniProtKB-UniRule"/>
</dbReference>
<dbReference type="Proteomes" id="UP000269001">
    <property type="component" value="Unassembled WGS sequence"/>
</dbReference>
<evidence type="ECO:0000256" key="1">
    <source>
        <dbReference type="ARBA" id="ARBA00008138"/>
    </source>
</evidence>
<dbReference type="AlphaFoldDB" id="A0A3A8EM47"/>
<comment type="caution">
    <text evidence="5">The sequence shown here is derived from an EMBL/GenBank/DDBJ whole genome shotgun (WGS) entry which is preliminary data.</text>
</comment>
<dbReference type="GO" id="GO:0032259">
    <property type="term" value="P:methylation"/>
    <property type="evidence" value="ECO:0007669"/>
    <property type="project" value="UniProtKB-KW"/>
</dbReference>
<proteinExistence type="inferred from homology"/>
<dbReference type="Pfam" id="PF04072">
    <property type="entry name" value="LCM"/>
    <property type="match status" value="1"/>
</dbReference>
<dbReference type="InterPro" id="IPR007213">
    <property type="entry name" value="Ppm1/Ppm2/Tcmp"/>
</dbReference>
<sequence length="294" mass="33370">MKQGRSSRTAEAAAALRANHYLFAHEPIFADAYAFEMTNKAWKRLLSLPLVNRIFNSPALNRTLGLLTAQVVGRSRYAEDQLQQAIEKGIDQYVLVGAGLDSFALRLAQHYPDLKIFEVDHPDTQRLKIHKLKQLGDIPANVEFVSIDFEKEILAQALVKSHYNKDRPAFYSWLGTTHYLQPETTLQTLSSIASFAAKQSEIVLDYSIDFDSLRGIEKIGTQAVAQFTKILREPLMGQFNSLELHDLVNQMGFQILEDLSGDALSERYFHARPDHIRHTTATHMLHLILEPNKK</sequence>
<dbReference type="Gene3D" id="3.40.50.150">
    <property type="entry name" value="Vaccinia Virus protein VP39"/>
    <property type="match status" value="1"/>
</dbReference>
<dbReference type="PANTHER" id="PTHR43619:SF2">
    <property type="entry name" value="S-ADENOSYL-L-METHIONINE-DEPENDENT METHYLTRANSFERASES SUPERFAMILY PROTEIN"/>
    <property type="match status" value="1"/>
</dbReference>
<evidence type="ECO:0000256" key="4">
    <source>
        <dbReference type="RuleBase" id="RU362030"/>
    </source>
</evidence>
<evidence type="ECO:0000313" key="6">
    <source>
        <dbReference type="Proteomes" id="UP000269001"/>
    </source>
</evidence>
<dbReference type="EC" id="2.1.1.-" evidence="4"/>
<evidence type="ECO:0000256" key="2">
    <source>
        <dbReference type="ARBA" id="ARBA00022603"/>
    </source>
</evidence>
<protein>
    <recommendedName>
        <fullName evidence="4">S-adenosyl-L-methionine-dependent methyltransferase</fullName>
        <ecNumber evidence="4">2.1.1.-</ecNumber>
    </recommendedName>
</protein>
<keyword evidence="2 4" id="KW-0489">Methyltransferase</keyword>
<dbReference type="InterPro" id="IPR011610">
    <property type="entry name" value="SAM_mthyl_Trfase_ML2640-like"/>
</dbReference>
<evidence type="ECO:0000313" key="5">
    <source>
        <dbReference type="EMBL" id="RKG31034.1"/>
    </source>
</evidence>
<dbReference type="SUPFAM" id="SSF53335">
    <property type="entry name" value="S-adenosyl-L-methionine-dependent methyltransferases"/>
    <property type="match status" value="1"/>
</dbReference>
<organism evidence="5 6">
    <name type="scientific">Acinetobacter guerrae</name>
    <dbReference type="NCBI Taxonomy" id="1843371"/>
    <lineage>
        <taxon>Bacteria</taxon>
        <taxon>Pseudomonadati</taxon>
        <taxon>Pseudomonadota</taxon>
        <taxon>Gammaproteobacteria</taxon>
        <taxon>Moraxellales</taxon>
        <taxon>Moraxellaceae</taxon>
        <taxon>Acinetobacter</taxon>
    </lineage>
</organism>
<dbReference type="NCBIfam" id="TIGR00027">
    <property type="entry name" value="mthyl_TIGR00027"/>
    <property type="match status" value="1"/>
</dbReference>